<dbReference type="PANTHER" id="PTHR12663:SF69">
    <property type="entry name" value="SISTER CHROMATID COHESION PROTEIN PDS5 HOMOLOG E"/>
    <property type="match status" value="1"/>
</dbReference>
<dbReference type="PANTHER" id="PTHR12663">
    <property type="entry name" value="ANDROGEN INDUCED INHIBITOR OF PROLIFERATION AS3 / PDS5-RELATED"/>
    <property type="match status" value="1"/>
</dbReference>
<keyword evidence="6" id="KW-1185">Reference proteome</keyword>
<dbReference type="Proteomes" id="UP001318860">
    <property type="component" value="Unassembled WGS sequence"/>
</dbReference>
<evidence type="ECO:0000256" key="2">
    <source>
        <dbReference type="ARBA" id="ARBA00022763"/>
    </source>
</evidence>
<evidence type="ECO:0000256" key="3">
    <source>
        <dbReference type="ARBA" id="ARBA00023204"/>
    </source>
</evidence>
<accession>A0ABR0UZH5</accession>
<dbReference type="InterPro" id="IPR039776">
    <property type="entry name" value="Pds5"/>
</dbReference>
<name>A0ABR0UZH5_REHGL</name>
<dbReference type="EMBL" id="JABTTQ020001850">
    <property type="protein sequence ID" value="KAK6127894.1"/>
    <property type="molecule type" value="Genomic_DNA"/>
</dbReference>
<dbReference type="Pfam" id="PF20168">
    <property type="entry name" value="PDS5"/>
    <property type="match status" value="1"/>
</dbReference>
<comment type="caution">
    <text evidence="5">The sequence shown here is derived from an EMBL/GenBank/DDBJ whole genome shotgun (WGS) entry which is preliminary data.</text>
</comment>
<proteinExistence type="predicted"/>
<evidence type="ECO:0000313" key="6">
    <source>
        <dbReference type="Proteomes" id="UP001318860"/>
    </source>
</evidence>
<evidence type="ECO:0000313" key="5">
    <source>
        <dbReference type="EMBL" id="KAK6127894.1"/>
    </source>
</evidence>
<reference evidence="5 6" key="1">
    <citation type="journal article" date="2021" name="Comput. Struct. Biotechnol. J.">
        <title>De novo genome assembly of the potent medicinal plant Rehmannia glutinosa using nanopore technology.</title>
        <authorList>
            <person name="Ma L."/>
            <person name="Dong C."/>
            <person name="Song C."/>
            <person name="Wang X."/>
            <person name="Zheng X."/>
            <person name="Niu Y."/>
            <person name="Chen S."/>
            <person name="Feng W."/>
        </authorList>
    </citation>
    <scope>NUCLEOTIDE SEQUENCE [LARGE SCALE GENOMIC DNA]</scope>
    <source>
        <strain evidence="5">DH-2019</strain>
    </source>
</reference>
<evidence type="ECO:0000256" key="1">
    <source>
        <dbReference type="ARBA" id="ARBA00004123"/>
    </source>
</evidence>
<evidence type="ECO:0000256" key="4">
    <source>
        <dbReference type="ARBA" id="ARBA00023242"/>
    </source>
</evidence>
<sequence>MGSSTNNEALWKEIEVELKDVGKRLLRFPSSTDVLLLLLEEAEIILARVWQGIPSSKAGALFSLMKALISDELLRHADLNIKLQLHLEIFQLFMVALKQLSTESGSNYARAVQILEALATLRSCMIMLDIEIDAMIVEMFQLFFDTIR</sequence>
<gene>
    <name evidence="5" type="ORF">DH2020_038370</name>
</gene>
<keyword evidence="4" id="KW-0539">Nucleus</keyword>
<protein>
    <submittedName>
        <fullName evidence="5">Uncharacterized protein</fullName>
    </submittedName>
</protein>
<comment type="subcellular location">
    <subcellularLocation>
        <location evidence="1">Nucleus</location>
    </subcellularLocation>
</comment>
<organism evidence="5 6">
    <name type="scientific">Rehmannia glutinosa</name>
    <name type="common">Chinese foxglove</name>
    <dbReference type="NCBI Taxonomy" id="99300"/>
    <lineage>
        <taxon>Eukaryota</taxon>
        <taxon>Viridiplantae</taxon>
        <taxon>Streptophyta</taxon>
        <taxon>Embryophyta</taxon>
        <taxon>Tracheophyta</taxon>
        <taxon>Spermatophyta</taxon>
        <taxon>Magnoliopsida</taxon>
        <taxon>eudicotyledons</taxon>
        <taxon>Gunneridae</taxon>
        <taxon>Pentapetalae</taxon>
        <taxon>asterids</taxon>
        <taxon>lamiids</taxon>
        <taxon>Lamiales</taxon>
        <taxon>Orobanchaceae</taxon>
        <taxon>Rehmannieae</taxon>
        <taxon>Rehmannia</taxon>
    </lineage>
</organism>
<keyword evidence="2" id="KW-0227">DNA damage</keyword>
<keyword evidence="3" id="KW-0234">DNA repair</keyword>